<evidence type="ECO:0000256" key="7">
    <source>
        <dbReference type="SAM" id="Phobius"/>
    </source>
</evidence>
<keyword evidence="4" id="KW-0274">FAD</keyword>
<evidence type="ECO:0000259" key="8">
    <source>
        <dbReference type="PROSITE" id="PS51324"/>
    </source>
</evidence>
<dbReference type="SUPFAM" id="SSF69000">
    <property type="entry name" value="FAD-dependent thiol oxidase"/>
    <property type="match status" value="1"/>
</dbReference>
<dbReference type="InterPro" id="IPR017905">
    <property type="entry name" value="ERV/ALR_sulphydryl_oxidase"/>
</dbReference>
<keyword evidence="5" id="KW-0560">Oxidoreductase</keyword>
<sequence>MLFDPEVWGPHFWFFIHTLAYGYPETPNAVTKRKYYDFIQNLPIFIPNPQIGDKFSQVLDKYPVSPYLDNRESFILWTIFIHNKINKSIGKEQMSVEEACEQYESSYQSKPIYLAEKFHIKKQYLYFVIILLCMVLVYMYYPST</sequence>
<dbReference type="PROSITE" id="PS51324">
    <property type="entry name" value="ERV_ALR"/>
    <property type="match status" value="1"/>
</dbReference>
<dbReference type="Pfam" id="PF04777">
    <property type="entry name" value="Evr1_Alr"/>
    <property type="match status" value="1"/>
</dbReference>
<dbReference type="InterPro" id="IPR036774">
    <property type="entry name" value="ERV/ALR_sulphydryl_oxid_sf"/>
</dbReference>
<feature type="domain" description="ERV/ALR sulfhydryl oxidase" evidence="8">
    <location>
        <begin position="1"/>
        <end position="103"/>
    </location>
</feature>
<keyword evidence="7" id="KW-1133">Transmembrane helix</keyword>
<dbReference type="AlphaFoldDB" id="A0A6C0KIY8"/>
<dbReference type="GO" id="GO:0005739">
    <property type="term" value="C:mitochondrion"/>
    <property type="evidence" value="ECO:0007669"/>
    <property type="project" value="TreeGrafter"/>
</dbReference>
<feature type="transmembrane region" description="Helical" evidence="7">
    <location>
        <begin position="124"/>
        <end position="141"/>
    </location>
</feature>
<keyword evidence="3" id="KW-0285">Flavoprotein</keyword>
<dbReference type="EC" id="1.8.3.2" evidence="2"/>
<proteinExistence type="predicted"/>
<evidence type="ECO:0000256" key="1">
    <source>
        <dbReference type="ARBA" id="ARBA00001974"/>
    </source>
</evidence>
<evidence type="ECO:0000313" key="9">
    <source>
        <dbReference type="EMBL" id="QHU17283.1"/>
    </source>
</evidence>
<keyword evidence="7" id="KW-0472">Membrane</keyword>
<evidence type="ECO:0000256" key="2">
    <source>
        <dbReference type="ARBA" id="ARBA00012512"/>
    </source>
</evidence>
<evidence type="ECO:0000256" key="4">
    <source>
        <dbReference type="ARBA" id="ARBA00022827"/>
    </source>
</evidence>
<accession>A0A6C0KIY8</accession>
<name>A0A6C0KIY8_9ZZZZ</name>
<dbReference type="GO" id="GO:0050660">
    <property type="term" value="F:flavin adenine dinucleotide binding"/>
    <property type="evidence" value="ECO:0007669"/>
    <property type="project" value="TreeGrafter"/>
</dbReference>
<evidence type="ECO:0000256" key="3">
    <source>
        <dbReference type="ARBA" id="ARBA00022630"/>
    </source>
</evidence>
<keyword evidence="7" id="KW-0812">Transmembrane</keyword>
<dbReference type="PANTHER" id="PTHR12645:SF0">
    <property type="entry name" value="FAD-LINKED SULFHYDRYL OXIDASE ALR"/>
    <property type="match status" value="1"/>
</dbReference>
<evidence type="ECO:0000256" key="6">
    <source>
        <dbReference type="ARBA" id="ARBA00023157"/>
    </source>
</evidence>
<dbReference type="GO" id="GO:0016971">
    <property type="term" value="F:flavin-dependent sulfhydryl oxidase activity"/>
    <property type="evidence" value="ECO:0007669"/>
    <property type="project" value="InterPro"/>
</dbReference>
<dbReference type="Gene3D" id="1.20.120.310">
    <property type="entry name" value="ERV/ALR sulfhydryl oxidase domain"/>
    <property type="match status" value="1"/>
</dbReference>
<reference evidence="9" key="1">
    <citation type="journal article" date="2020" name="Nature">
        <title>Giant virus diversity and host interactions through global metagenomics.</title>
        <authorList>
            <person name="Schulz F."/>
            <person name="Roux S."/>
            <person name="Paez-Espino D."/>
            <person name="Jungbluth S."/>
            <person name="Walsh D.A."/>
            <person name="Denef V.J."/>
            <person name="McMahon K.D."/>
            <person name="Konstantinidis K.T."/>
            <person name="Eloe-Fadrosh E.A."/>
            <person name="Kyrpides N.C."/>
            <person name="Woyke T."/>
        </authorList>
    </citation>
    <scope>NUCLEOTIDE SEQUENCE</scope>
    <source>
        <strain evidence="9">GVMAG-S-3300012000-57</strain>
    </source>
</reference>
<dbReference type="EMBL" id="MN740900">
    <property type="protein sequence ID" value="QHU17283.1"/>
    <property type="molecule type" value="Genomic_DNA"/>
</dbReference>
<evidence type="ECO:0000256" key="5">
    <source>
        <dbReference type="ARBA" id="ARBA00023002"/>
    </source>
</evidence>
<keyword evidence="6" id="KW-1015">Disulfide bond</keyword>
<dbReference type="InterPro" id="IPR039799">
    <property type="entry name" value="ALR/ERV"/>
</dbReference>
<dbReference type="PANTHER" id="PTHR12645">
    <property type="entry name" value="ALR/ERV"/>
    <property type="match status" value="1"/>
</dbReference>
<comment type="cofactor">
    <cofactor evidence="1">
        <name>FAD</name>
        <dbReference type="ChEBI" id="CHEBI:57692"/>
    </cofactor>
</comment>
<organism evidence="9">
    <name type="scientific">viral metagenome</name>
    <dbReference type="NCBI Taxonomy" id="1070528"/>
    <lineage>
        <taxon>unclassified sequences</taxon>
        <taxon>metagenomes</taxon>
        <taxon>organismal metagenomes</taxon>
    </lineage>
</organism>
<protein>
    <recommendedName>
        <fullName evidence="2">thiol oxidase</fullName>
        <ecNumber evidence="2">1.8.3.2</ecNumber>
    </recommendedName>
</protein>